<proteinExistence type="predicted"/>
<dbReference type="SUPFAM" id="SSF46785">
    <property type="entry name" value="Winged helix' DNA-binding domain"/>
    <property type="match status" value="1"/>
</dbReference>
<protein>
    <submittedName>
        <fullName evidence="5">GntR family transcriptional regulator</fullName>
    </submittedName>
</protein>
<dbReference type="Gene3D" id="1.10.10.10">
    <property type="entry name" value="Winged helix-like DNA-binding domain superfamily/Winged helix DNA-binding domain"/>
    <property type="match status" value="1"/>
</dbReference>
<dbReference type="InterPro" id="IPR011663">
    <property type="entry name" value="UTRA"/>
</dbReference>
<dbReference type="SMART" id="SM00345">
    <property type="entry name" value="HTH_GNTR"/>
    <property type="match status" value="1"/>
</dbReference>
<accession>A0A918I7T5</accession>
<dbReference type="CDD" id="cd07377">
    <property type="entry name" value="WHTH_GntR"/>
    <property type="match status" value="1"/>
</dbReference>
<dbReference type="EMBL" id="BMTD01000002">
    <property type="protein sequence ID" value="GGU84395.1"/>
    <property type="molecule type" value="Genomic_DNA"/>
</dbReference>
<gene>
    <name evidence="5" type="ORF">GCM10010260_16810</name>
</gene>
<dbReference type="SUPFAM" id="SSF64288">
    <property type="entry name" value="Chorismate lyase-like"/>
    <property type="match status" value="1"/>
</dbReference>
<dbReference type="PANTHER" id="PTHR44846">
    <property type="entry name" value="MANNOSYL-D-GLYCERATE TRANSPORT/METABOLISM SYSTEM REPRESSOR MNGR-RELATED"/>
    <property type="match status" value="1"/>
</dbReference>
<dbReference type="GO" id="GO:0003700">
    <property type="term" value="F:DNA-binding transcription factor activity"/>
    <property type="evidence" value="ECO:0007669"/>
    <property type="project" value="InterPro"/>
</dbReference>
<evidence type="ECO:0000256" key="1">
    <source>
        <dbReference type="ARBA" id="ARBA00023015"/>
    </source>
</evidence>
<dbReference type="Pfam" id="PF07702">
    <property type="entry name" value="UTRA"/>
    <property type="match status" value="1"/>
</dbReference>
<sequence>MESQEGRVEGRTCVRIGVTPLRSWLPIGTSPCWRLRGFVALLRWGTRRVCAKLVFGNHPREVRSLMAETAREIADELRERIRSGGLRPGARLPGEPALVKQYGVAKETARRALTLLVSEGLAVRRKGSGTYVREFQPIRRVANKRLSQEGWGAGRSIWSADIGDRPMTVVALRVYEAPAPDDVARILELEEGAAVVVRDRLFAVEGEPVQAAVSYLPADLVRASPITQEDTGPGGTYARLAELGAKPVHFVEELRSRMPSQEETERLHLTEGTPVVEIYRTALTEDGKPVEVNRMLLDAGVYVMEYHITG</sequence>
<evidence type="ECO:0000259" key="4">
    <source>
        <dbReference type="PROSITE" id="PS50949"/>
    </source>
</evidence>
<dbReference type="Gene3D" id="3.40.1410.10">
    <property type="entry name" value="Chorismate lyase-like"/>
    <property type="match status" value="1"/>
</dbReference>
<organism evidence="5 6">
    <name type="scientific">Streptomyces filipinensis</name>
    <dbReference type="NCBI Taxonomy" id="66887"/>
    <lineage>
        <taxon>Bacteria</taxon>
        <taxon>Bacillati</taxon>
        <taxon>Actinomycetota</taxon>
        <taxon>Actinomycetes</taxon>
        <taxon>Kitasatosporales</taxon>
        <taxon>Streptomycetaceae</taxon>
        <taxon>Streptomyces</taxon>
    </lineage>
</organism>
<keyword evidence="3" id="KW-0804">Transcription</keyword>
<dbReference type="GO" id="GO:0003677">
    <property type="term" value="F:DNA binding"/>
    <property type="evidence" value="ECO:0007669"/>
    <property type="project" value="UniProtKB-KW"/>
</dbReference>
<keyword evidence="6" id="KW-1185">Reference proteome</keyword>
<keyword evidence="1" id="KW-0805">Transcription regulation</keyword>
<evidence type="ECO:0000256" key="2">
    <source>
        <dbReference type="ARBA" id="ARBA00023125"/>
    </source>
</evidence>
<reference evidence="5" key="2">
    <citation type="submission" date="2020-09" db="EMBL/GenBank/DDBJ databases">
        <authorList>
            <person name="Sun Q."/>
            <person name="Ohkuma M."/>
        </authorList>
    </citation>
    <scope>NUCLEOTIDE SEQUENCE</scope>
    <source>
        <strain evidence="5">JCM 4369</strain>
    </source>
</reference>
<evidence type="ECO:0000256" key="3">
    <source>
        <dbReference type="ARBA" id="ARBA00023163"/>
    </source>
</evidence>
<name>A0A918I7T5_9ACTN</name>
<dbReference type="AlphaFoldDB" id="A0A918I7T5"/>
<dbReference type="InterPro" id="IPR028978">
    <property type="entry name" value="Chorismate_lyase_/UTRA_dom_sf"/>
</dbReference>
<dbReference type="PANTHER" id="PTHR44846:SF17">
    <property type="entry name" value="GNTR-FAMILY TRANSCRIPTIONAL REGULATOR"/>
    <property type="match status" value="1"/>
</dbReference>
<dbReference type="InterPro" id="IPR036388">
    <property type="entry name" value="WH-like_DNA-bd_sf"/>
</dbReference>
<evidence type="ECO:0000313" key="6">
    <source>
        <dbReference type="Proteomes" id="UP000618795"/>
    </source>
</evidence>
<evidence type="ECO:0000313" key="5">
    <source>
        <dbReference type="EMBL" id="GGU84395.1"/>
    </source>
</evidence>
<dbReference type="InterPro" id="IPR036390">
    <property type="entry name" value="WH_DNA-bd_sf"/>
</dbReference>
<reference evidence="5" key="1">
    <citation type="journal article" date="2014" name="Int. J. Syst. Evol. Microbiol.">
        <title>Complete genome sequence of Corynebacterium casei LMG S-19264T (=DSM 44701T), isolated from a smear-ripened cheese.</title>
        <authorList>
            <consortium name="US DOE Joint Genome Institute (JGI-PGF)"/>
            <person name="Walter F."/>
            <person name="Albersmeier A."/>
            <person name="Kalinowski J."/>
            <person name="Ruckert C."/>
        </authorList>
    </citation>
    <scope>NUCLEOTIDE SEQUENCE</scope>
    <source>
        <strain evidence="5">JCM 4369</strain>
    </source>
</reference>
<dbReference type="SMART" id="SM00866">
    <property type="entry name" value="UTRA"/>
    <property type="match status" value="1"/>
</dbReference>
<comment type="caution">
    <text evidence="5">The sequence shown here is derived from an EMBL/GenBank/DDBJ whole genome shotgun (WGS) entry which is preliminary data.</text>
</comment>
<dbReference type="Pfam" id="PF00392">
    <property type="entry name" value="GntR"/>
    <property type="match status" value="1"/>
</dbReference>
<dbReference type="PROSITE" id="PS50949">
    <property type="entry name" value="HTH_GNTR"/>
    <property type="match status" value="1"/>
</dbReference>
<feature type="domain" description="HTH gntR-type" evidence="4">
    <location>
        <begin position="67"/>
        <end position="135"/>
    </location>
</feature>
<dbReference type="InterPro" id="IPR000524">
    <property type="entry name" value="Tscrpt_reg_HTH_GntR"/>
</dbReference>
<dbReference type="Proteomes" id="UP000618795">
    <property type="component" value="Unassembled WGS sequence"/>
</dbReference>
<dbReference type="InterPro" id="IPR050679">
    <property type="entry name" value="Bact_HTH_transcr_reg"/>
</dbReference>
<dbReference type="GO" id="GO:0045892">
    <property type="term" value="P:negative regulation of DNA-templated transcription"/>
    <property type="evidence" value="ECO:0007669"/>
    <property type="project" value="TreeGrafter"/>
</dbReference>
<keyword evidence="2" id="KW-0238">DNA-binding</keyword>
<dbReference type="PRINTS" id="PR00035">
    <property type="entry name" value="HTHGNTR"/>
</dbReference>